<proteinExistence type="predicted"/>
<evidence type="ECO:0000313" key="1">
    <source>
        <dbReference type="EMBL" id="QLK01253.1"/>
    </source>
</evidence>
<accession>A0A7D6CH06</accession>
<dbReference type="EMBL" id="CP058905">
    <property type="protein sequence ID" value="QLK01253.1"/>
    <property type="molecule type" value="Genomic_DNA"/>
</dbReference>
<name>A0A7D6CH06_9ACTN</name>
<dbReference type="AlphaFoldDB" id="A0A7D6CH06"/>
<protein>
    <submittedName>
        <fullName evidence="1">Uncharacterized protein</fullName>
    </submittedName>
</protein>
<sequence>MVAVTGAGSLDAARRVLAARRADIVRRYSASGAGIGRPDPTGPYVITVYVTDPALVPGGPERVDGVHLHFVLTGPFRAGPR</sequence>
<organism evidence="1">
    <name type="scientific">Micromonospora carbonacea</name>
    <dbReference type="NCBI Taxonomy" id="47853"/>
    <lineage>
        <taxon>Bacteria</taxon>
        <taxon>Bacillati</taxon>
        <taxon>Actinomycetota</taxon>
        <taxon>Actinomycetes</taxon>
        <taxon>Micromonosporales</taxon>
        <taxon>Micromonosporaceae</taxon>
        <taxon>Micromonospora</taxon>
    </lineage>
</organism>
<gene>
    <name evidence="1" type="ORF">HZU44_06930</name>
</gene>
<reference evidence="1" key="1">
    <citation type="submission" date="2020-08" db="EMBL/GenBank/DDBJ databases">
        <title>A bifunctional nitrone conjugated secondary metabolite targeting the ribosome.</title>
        <authorList>
            <person name="Limbrick E.M."/>
            <person name="Graf M."/>
            <person name="Derewacz D.K."/>
            <person name="Nguyen F."/>
            <person name="Spraggins J.M."/>
            <person name="Wieland M."/>
            <person name="Ynigez-Gutierrez A.E."/>
            <person name="Reisman B.J."/>
            <person name="Zinshteyn B."/>
            <person name="McCulloch K."/>
            <person name="Iverson T.M."/>
            <person name="Green R."/>
            <person name="Wilson D.N."/>
            <person name="Bachmann B.O."/>
        </authorList>
    </citation>
    <scope>NUCLEOTIDE SEQUENCE</scope>
    <source>
        <strain evidence="1">Africana</strain>
    </source>
</reference>